<organism evidence="2 3">
    <name type="scientific">Saccharospirillum salsuginis</name>
    <dbReference type="NCBI Taxonomy" id="418750"/>
    <lineage>
        <taxon>Bacteria</taxon>
        <taxon>Pseudomonadati</taxon>
        <taxon>Pseudomonadota</taxon>
        <taxon>Gammaproteobacteria</taxon>
        <taxon>Oceanospirillales</taxon>
        <taxon>Saccharospirillaceae</taxon>
        <taxon>Saccharospirillum</taxon>
    </lineage>
</organism>
<dbReference type="RefSeq" id="WP_189610163.1">
    <property type="nucleotide sequence ID" value="NZ_BMXR01000007.1"/>
</dbReference>
<dbReference type="AlphaFoldDB" id="A0A918KE19"/>
<dbReference type="Proteomes" id="UP000626148">
    <property type="component" value="Unassembled WGS sequence"/>
</dbReference>
<dbReference type="PANTHER" id="PTHR22916:SF3">
    <property type="entry name" value="UDP-GLCNAC:BETAGAL BETA-1,3-N-ACETYLGLUCOSAMINYLTRANSFERASE-LIKE PROTEIN 1"/>
    <property type="match status" value="1"/>
</dbReference>
<dbReference type="PANTHER" id="PTHR22916">
    <property type="entry name" value="GLYCOSYLTRANSFERASE"/>
    <property type="match status" value="1"/>
</dbReference>
<evidence type="ECO:0000313" key="2">
    <source>
        <dbReference type="EMBL" id="GGX60254.1"/>
    </source>
</evidence>
<accession>A0A918KE19</accession>
<dbReference type="SUPFAM" id="SSF53448">
    <property type="entry name" value="Nucleotide-diphospho-sugar transferases"/>
    <property type="match status" value="1"/>
</dbReference>
<dbReference type="InterPro" id="IPR001173">
    <property type="entry name" value="Glyco_trans_2-like"/>
</dbReference>
<dbReference type="InterPro" id="IPR029044">
    <property type="entry name" value="Nucleotide-diphossugar_trans"/>
</dbReference>
<evidence type="ECO:0000313" key="3">
    <source>
        <dbReference type="Proteomes" id="UP000626148"/>
    </source>
</evidence>
<proteinExistence type="predicted"/>
<dbReference type="GO" id="GO:0016758">
    <property type="term" value="F:hexosyltransferase activity"/>
    <property type="evidence" value="ECO:0007669"/>
    <property type="project" value="UniProtKB-ARBA"/>
</dbReference>
<gene>
    <name evidence="2" type="ORF">GCM10007392_30350</name>
</gene>
<comment type="caution">
    <text evidence="2">The sequence shown here is derived from an EMBL/GenBank/DDBJ whole genome shotgun (WGS) entry which is preliminary data.</text>
</comment>
<protein>
    <recommendedName>
        <fullName evidence="1">Glycosyltransferase 2-like domain-containing protein</fullName>
    </recommendedName>
</protein>
<dbReference type="Pfam" id="PF00535">
    <property type="entry name" value="Glycos_transf_2"/>
    <property type="match status" value="1"/>
</dbReference>
<evidence type="ECO:0000259" key="1">
    <source>
        <dbReference type="Pfam" id="PF00535"/>
    </source>
</evidence>
<reference evidence="2" key="2">
    <citation type="submission" date="2020-09" db="EMBL/GenBank/DDBJ databases">
        <authorList>
            <person name="Sun Q."/>
            <person name="Kim S."/>
        </authorList>
    </citation>
    <scope>NUCLEOTIDE SEQUENCE</scope>
    <source>
        <strain evidence="2">KCTC 22169</strain>
    </source>
</reference>
<name>A0A918KE19_9GAMM</name>
<reference evidence="2" key="1">
    <citation type="journal article" date="2014" name="Int. J. Syst. Evol. Microbiol.">
        <title>Complete genome sequence of Corynebacterium casei LMG S-19264T (=DSM 44701T), isolated from a smear-ripened cheese.</title>
        <authorList>
            <consortium name="US DOE Joint Genome Institute (JGI-PGF)"/>
            <person name="Walter F."/>
            <person name="Albersmeier A."/>
            <person name="Kalinowski J."/>
            <person name="Ruckert C."/>
        </authorList>
    </citation>
    <scope>NUCLEOTIDE SEQUENCE</scope>
    <source>
        <strain evidence="2">KCTC 22169</strain>
    </source>
</reference>
<dbReference type="Gene3D" id="3.90.550.10">
    <property type="entry name" value="Spore Coat Polysaccharide Biosynthesis Protein SpsA, Chain A"/>
    <property type="match status" value="1"/>
</dbReference>
<feature type="domain" description="Glycosyltransferase 2-like" evidence="1">
    <location>
        <begin position="16"/>
        <end position="109"/>
    </location>
</feature>
<dbReference type="CDD" id="cd04196">
    <property type="entry name" value="GT_2_like_d"/>
    <property type="match status" value="1"/>
</dbReference>
<keyword evidence="3" id="KW-1185">Reference proteome</keyword>
<dbReference type="EMBL" id="BMXR01000007">
    <property type="protein sequence ID" value="GGX60254.1"/>
    <property type="molecule type" value="Genomic_DNA"/>
</dbReference>
<sequence>MIDSPASDHLHPDYEVVVCTHNGVPYLAAQLDSILAQRPKPSRVIISDDGSTDETHRLLASYQAKHPDLIRVIAGPGEGIIKNVLFALTHTCAPYVFLADQDDIWLEHKARLFSEQMIVTSDPHLIFSDAWVWFPETHERQSFWKLDGLVPEHAYDPRKLAFHNCIQGASVCINQALIARIKPHPDIAMHDWWMGLIAAGEGRVSIIRTPTLLYRQHSANQVGIQQGRRSGPWLARLRDKSEAARTVLLQAKAYADCYAEATNEEQKAFFTALSKALPSNLLKRLYFLLKWHPVRKDTRRTLTLWLSIALLRCRSGKQPTP</sequence>